<dbReference type="RefSeq" id="WP_055659427.1">
    <property type="nucleotide sequence ID" value="NZ_CABIXC010000019.1"/>
</dbReference>
<reference evidence="1 2" key="1">
    <citation type="submission" date="2015-09" db="EMBL/GenBank/DDBJ databases">
        <authorList>
            <consortium name="Pathogen Informatics"/>
        </authorList>
    </citation>
    <scope>NUCLEOTIDE SEQUENCE [LARGE SCALE GENOMIC DNA]</scope>
    <source>
        <strain evidence="1 2">2789STDY5608850</strain>
    </source>
</reference>
<protein>
    <submittedName>
        <fullName evidence="1">Uncharacterized protein</fullName>
    </submittedName>
</protein>
<organism evidence="1 2">
    <name type="scientific">Hungatella hathewayi</name>
    <dbReference type="NCBI Taxonomy" id="154046"/>
    <lineage>
        <taxon>Bacteria</taxon>
        <taxon>Bacillati</taxon>
        <taxon>Bacillota</taxon>
        <taxon>Clostridia</taxon>
        <taxon>Lachnospirales</taxon>
        <taxon>Lachnospiraceae</taxon>
        <taxon>Hungatella</taxon>
    </lineage>
</organism>
<dbReference type="Proteomes" id="UP000095651">
    <property type="component" value="Unassembled WGS sequence"/>
</dbReference>
<dbReference type="EMBL" id="CYZE01000019">
    <property type="protein sequence ID" value="CUP14043.1"/>
    <property type="molecule type" value="Genomic_DNA"/>
</dbReference>
<sequence length="77" mass="9032">MQEFLLFFDEKASSYPMHLEIYYSKIVDWNIHIYKKGCGDKGKNLEIVDVQDCDVQLAFAKAQVQLKEWLSEHEGGY</sequence>
<gene>
    <name evidence="1" type="ORF">ERS852407_05087</name>
</gene>
<name>A0A174KPU0_9FIRM</name>
<accession>A0A174KPU0</accession>
<dbReference type="AlphaFoldDB" id="A0A174KPU0"/>
<evidence type="ECO:0000313" key="1">
    <source>
        <dbReference type="EMBL" id="CUP14043.1"/>
    </source>
</evidence>
<proteinExistence type="predicted"/>
<evidence type="ECO:0000313" key="2">
    <source>
        <dbReference type="Proteomes" id="UP000095651"/>
    </source>
</evidence>